<dbReference type="InterPro" id="IPR050203">
    <property type="entry name" value="Trp-tRNA_synthetase"/>
</dbReference>
<feature type="region of interest" description="Disordered" evidence="6">
    <location>
        <begin position="507"/>
        <end position="536"/>
    </location>
</feature>
<dbReference type="InterPro" id="IPR001412">
    <property type="entry name" value="aa-tRNA-synth_I_CS"/>
</dbReference>
<protein>
    <submittedName>
        <fullName evidence="7">Tryptophan--tRNA ligase, putative</fullName>
        <ecNumber evidence="7">6.1.1.2</ecNumber>
    </submittedName>
</protein>
<reference evidence="7" key="2">
    <citation type="submission" date="2016-05" db="EMBL/GenBank/DDBJ databases">
        <authorList>
            <person name="Lavstsen T."/>
            <person name="Jespersen J.S."/>
        </authorList>
    </citation>
    <scope>NUCLEOTIDE SEQUENCE [LARGE SCALE GENOMIC DNA]</scope>
</reference>
<keyword evidence="5" id="KW-0030">Aminoacyl-tRNA synthetase</keyword>
<dbReference type="InterPro" id="IPR002305">
    <property type="entry name" value="aa-tRNA-synth_Ic"/>
</dbReference>
<dbReference type="EMBL" id="CWHR02000022">
    <property type="protein sequence ID" value="SBO28979.1"/>
    <property type="molecule type" value="Genomic_DNA"/>
</dbReference>
<dbReference type="PROSITE" id="PS00178">
    <property type="entry name" value="AA_TRNA_LIGASE_I"/>
    <property type="match status" value="1"/>
</dbReference>
<dbReference type="GO" id="GO:0005739">
    <property type="term" value="C:mitochondrion"/>
    <property type="evidence" value="ECO:0007669"/>
    <property type="project" value="TreeGrafter"/>
</dbReference>
<dbReference type="PANTHER" id="PTHR43766:SF1">
    <property type="entry name" value="TRYPTOPHAN--TRNA LIGASE, MITOCHONDRIAL"/>
    <property type="match status" value="1"/>
</dbReference>
<dbReference type="Proteomes" id="UP000182128">
    <property type="component" value="Unassembled WGS sequence"/>
</dbReference>
<evidence type="ECO:0000256" key="3">
    <source>
        <dbReference type="ARBA" id="ARBA00022840"/>
    </source>
</evidence>
<feature type="compositionally biased region" description="Basic and acidic residues" evidence="6">
    <location>
        <begin position="511"/>
        <end position="526"/>
    </location>
</feature>
<reference evidence="9 10" key="1">
    <citation type="submission" date="2016-05" db="EMBL/GenBank/DDBJ databases">
        <authorList>
            <person name="Sharaf H."/>
        </authorList>
    </citation>
    <scope>NUCLEOTIDE SEQUENCE [LARGE SCALE GENOMIC DNA]</scope>
    <source>
        <strain evidence="9 10">H</strain>
    </source>
</reference>
<dbReference type="PANTHER" id="PTHR43766">
    <property type="entry name" value="TRYPTOPHAN--TRNA LIGASE, MITOCHONDRIAL"/>
    <property type="match status" value="1"/>
</dbReference>
<dbReference type="EMBL" id="CWHQ02000019">
    <property type="protein sequence ID" value="SBO26424.1"/>
    <property type="molecule type" value="Genomic_DNA"/>
</dbReference>
<keyword evidence="3" id="KW-0067">ATP-binding</keyword>
<dbReference type="VEuPathDB" id="PlasmoDB:PKNH_1471700"/>
<dbReference type="SUPFAM" id="SSF52374">
    <property type="entry name" value="Nucleotidylyl transferase"/>
    <property type="match status" value="1"/>
</dbReference>
<dbReference type="GO" id="GO:0006436">
    <property type="term" value="P:tryptophanyl-tRNA aminoacylation"/>
    <property type="evidence" value="ECO:0007669"/>
    <property type="project" value="TreeGrafter"/>
</dbReference>
<evidence type="ECO:0000256" key="5">
    <source>
        <dbReference type="ARBA" id="ARBA00023146"/>
    </source>
</evidence>
<dbReference type="Proteomes" id="UP000182142">
    <property type="component" value="Unassembled WGS sequence"/>
</dbReference>
<evidence type="ECO:0000313" key="10">
    <source>
        <dbReference type="Proteomes" id="UP000182142"/>
    </source>
</evidence>
<evidence type="ECO:0000256" key="4">
    <source>
        <dbReference type="ARBA" id="ARBA00022917"/>
    </source>
</evidence>
<evidence type="ECO:0000256" key="2">
    <source>
        <dbReference type="ARBA" id="ARBA00022741"/>
    </source>
</evidence>
<dbReference type="GO" id="GO:0004830">
    <property type="term" value="F:tryptophan-tRNA ligase activity"/>
    <property type="evidence" value="ECO:0007669"/>
    <property type="project" value="UniProtKB-EC"/>
</dbReference>
<dbReference type="EC" id="6.1.1.2" evidence="7"/>
<dbReference type="Gene3D" id="3.40.50.620">
    <property type="entry name" value="HUPs"/>
    <property type="match status" value="2"/>
</dbReference>
<keyword evidence="1 7" id="KW-0436">Ligase</keyword>
<keyword evidence="4" id="KW-0648">Protein biosynthesis</keyword>
<accession>A0A1A7VXA2</accession>
<proteinExistence type="predicted"/>
<dbReference type="AlphaFoldDB" id="A0A1A7VXA2"/>
<evidence type="ECO:0000313" key="9">
    <source>
        <dbReference type="Proteomes" id="UP000182128"/>
    </source>
</evidence>
<name>A0A1A7VXA2_PLAKH</name>
<organism evidence="7 9">
    <name type="scientific">Plasmodium knowlesi (strain H)</name>
    <dbReference type="NCBI Taxonomy" id="5851"/>
    <lineage>
        <taxon>Eukaryota</taxon>
        <taxon>Sar</taxon>
        <taxon>Alveolata</taxon>
        <taxon>Apicomplexa</taxon>
        <taxon>Aconoidasida</taxon>
        <taxon>Haemosporida</taxon>
        <taxon>Plasmodiidae</taxon>
        <taxon>Plasmodium</taxon>
        <taxon>Plasmodium (Plasmodium)</taxon>
    </lineage>
</organism>
<sequence>MRFRNTLEVRCMSTQNIFLSKTCIMRSARVLILCLLILAQIDLYAYAKMVRKGGCTSFLSKIPQVKRTKLKVKLKRECTYLTGIKPSGNIHLGNYIGCLNPIINLEAKRNTHFKRSKTKKTVKIHKIILIADLHSLTSLDNLPTLRKNVVDSVNTILSLIIDMYVKKKKYIQVFINNVKLEHLLKWGNMNRILNEEVFQQLSRRSTSRDYQFYSFLKNLSGCEYSYFKHHNELSHQQNIPSTDEDTPFNLQLQRNNQENQRTNFQNKIKQKHYFSIFRQSDIAQHTSLYYLINSFTSVNMLNKHVHVKNVSKNKSVALLSYPNLMLADILLYKPDYLIVGVDQKKNIEVMKTISKKINSYFPHMIGLPKIFLSKFYVQIMNLDGQQKMSKHDHDDLSGNDNNSHNIIYLFDEKQIIEDKIKKSKTDNYNKLIYAQSDRKEINNLINLFFFFYHYKMRGLFSLVNESDRYIPSTDQLFQNKQEQNTQNNSTSFYDCSHDRNYNQHVTSSDKIYPEVDTNKSDEEKLHPSSKNNINPNINPQIANQILSCYNNNYATFKYELSHLIYEHFLLPKFVYSVLQSDSGNLVNHVLREGKKCLSRRATKTFQNFKKRLNI</sequence>
<dbReference type="GO" id="GO:0005524">
    <property type="term" value="F:ATP binding"/>
    <property type="evidence" value="ECO:0007669"/>
    <property type="project" value="UniProtKB-KW"/>
</dbReference>
<evidence type="ECO:0000313" key="8">
    <source>
        <dbReference type="EMBL" id="SBO28979.1"/>
    </source>
</evidence>
<keyword evidence="2" id="KW-0547">Nucleotide-binding</keyword>
<gene>
    <name evidence="7" type="ORF">PKNA1_C2_1471700</name>
    <name evidence="8" type="ORF">PKNA1_H1_1471700</name>
</gene>
<dbReference type="Pfam" id="PF00579">
    <property type="entry name" value="tRNA-synt_1b"/>
    <property type="match status" value="2"/>
</dbReference>
<dbReference type="InterPro" id="IPR014729">
    <property type="entry name" value="Rossmann-like_a/b/a_fold"/>
</dbReference>
<evidence type="ECO:0000313" key="7">
    <source>
        <dbReference type="EMBL" id="SBO26424.1"/>
    </source>
</evidence>
<evidence type="ECO:0000256" key="1">
    <source>
        <dbReference type="ARBA" id="ARBA00022598"/>
    </source>
</evidence>
<dbReference type="OrthoDB" id="15808at2759"/>
<evidence type="ECO:0000256" key="6">
    <source>
        <dbReference type="SAM" id="MobiDB-lite"/>
    </source>
</evidence>